<dbReference type="Pfam" id="PF00149">
    <property type="entry name" value="Metallophos"/>
    <property type="match status" value="1"/>
</dbReference>
<dbReference type="AlphaFoldDB" id="A0A833H4A4"/>
<accession>A0A833H4A4</accession>
<organism evidence="2 3">
    <name type="scientific">Leptonema illini</name>
    <dbReference type="NCBI Taxonomy" id="183"/>
    <lineage>
        <taxon>Bacteria</taxon>
        <taxon>Pseudomonadati</taxon>
        <taxon>Spirochaetota</taxon>
        <taxon>Spirochaetia</taxon>
        <taxon>Leptospirales</taxon>
        <taxon>Leptospiraceae</taxon>
        <taxon>Leptonema</taxon>
    </lineage>
</organism>
<dbReference type="GO" id="GO:0005737">
    <property type="term" value="C:cytoplasm"/>
    <property type="evidence" value="ECO:0007669"/>
    <property type="project" value="TreeGrafter"/>
</dbReference>
<dbReference type="GO" id="GO:0006798">
    <property type="term" value="P:polyphosphate catabolic process"/>
    <property type="evidence" value="ECO:0007669"/>
    <property type="project" value="TreeGrafter"/>
</dbReference>
<dbReference type="InterPro" id="IPR050126">
    <property type="entry name" value="Ap4A_hydrolase"/>
</dbReference>
<sequence length="236" mass="27463">MFSFLRNKKPRTIFIGDVHGCIDELQAMCKRLRLSQEDRIVMLGDLINRGPDPAAVVAFVAEKKFDCLMGNHEDEYLKEYKHEEKYAALREELGLDLHRWIEERPLWIDHPSFLCVHAGLKPGALPASNDRRYLLNIRTWDGEGRDIKTPSNPAWYEYYTQPRPVFYGHWAQQGLTIRRNTVGLDSGCVYGRALSAWILEEERLVQQKSKRVYYVPPALRKKVVTDNTESRSRASR</sequence>
<dbReference type="InterPro" id="IPR004843">
    <property type="entry name" value="Calcineurin-like_PHP"/>
</dbReference>
<dbReference type="PANTHER" id="PTHR42850">
    <property type="entry name" value="METALLOPHOSPHOESTERASE"/>
    <property type="match status" value="1"/>
</dbReference>
<dbReference type="CDD" id="cd00144">
    <property type="entry name" value="MPP_PPP_family"/>
    <property type="match status" value="1"/>
</dbReference>
<dbReference type="Proteomes" id="UP000460298">
    <property type="component" value="Unassembled WGS sequence"/>
</dbReference>
<proteinExistence type="predicted"/>
<dbReference type="InterPro" id="IPR029052">
    <property type="entry name" value="Metallo-depent_PP-like"/>
</dbReference>
<evidence type="ECO:0000259" key="1">
    <source>
        <dbReference type="Pfam" id="PF00149"/>
    </source>
</evidence>
<protein>
    <submittedName>
        <fullName evidence="2">Serine/threonine protein phosphatase</fullName>
    </submittedName>
</protein>
<comment type="caution">
    <text evidence="2">The sequence shown here is derived from an EMBL/GenBank/DDBJ whole genome shotgun (WGS) entry which is preliminary data.</text>
</comment>
<name>A0A833H4A4_9LEPT</name>
<evidence type="ECO:0000313" key="2">
    <source>
        <dbReference type="EMBL" id="KAB2934785.1"/>
    </source>
</evidence>
<dbReference type="PANTHER" id="PTHR42850:SF4">
    <property type="entry name" value="ZINC-DEPENDENT ENDOPOLYPHOSPHATASE"/>
    <property type="match status" value="1"/>
</dbReference>
<dbReference type="Gene3D" id="3.60.21.10">
    <property type="match status" value="1"/>
</dbReference>
<gene>
    <name evidence="2" type="ORF">F9K24_03135</name>
</gene>
<reference evidence="2 3" key="1">
    <citation type="submission" date="2019-10" db="EMBL/GenBank/DDBJ databases">
        <title>Extracellular Electron Transfer in a Candidatus Methanoperedens spp. Enrichment Culture.</title>
        <authorList>
            <person name="Berger S."/>
            <person name="Rangel Shaw D."/>
            <person name="Berben T."/>
            <person name="In 'T Zandt M."/>
            <person name="Frank J."/>
            <person name="Reimann J."/>
            <person name="Jetten M.S.M."/>
            <person name="Welte C.U."/>
        </authorList>
    </citation>
    <scope>NUCLEOTIDE SEQUENCE [LARGE SCALE GENOMIC DNA]</scope>
    <source>
        <strain evidence="2">SB12</strain>
    </source>
</reference>
<dbReference type="GO" id="GO:0000298">
    <property type="term" value="F:endopolyphosphatase activity"/>
    <property type="evidence" value="ECO:0007669"/>
    <property type="project" value="TreeGrafter"/>
</dbReference>
<dbReference type="SUPFAM" id="SSF56300">
    <property type="entry name" value="Metallo-dependent phosphatases"/>
    <property type="match status" value="1"/>
</dbReference>
<dbReference type="EMBL" id="WBUI01000002">
    <property type="protein sequence ID" value="KAB2934785.1"/>
    <property type="molecule type" value="Genomic_DNA"/>
</dbReference>
<evidence type="ECO:0000313" key="3">
    <source>
        <dbReference type="Proteomes" id="UP000460298"/>
    </source>
</evidence>
<dbReference type="GO" id="GO:0016791">
    <property type="term" value="F:phosphatase activity"/>
    <property type="evidence" value="ECO:0007669"/>
    <property type="project" value="TreeGrafter"/>
</dbReference>
<feature type="domain" description="Calcineurin-like phosphoesterase" evidence="1">
    <location>
        <begin position="11"/>
        <end position="157"/>
    </location>
</feature>